<dbReference type="EMBL" id="JAUFQC010000027">
    <property type="protein sequence ID" value="MDN3611956.1"/>
    <property type="molecule type" value="Genomic_DNA"/>
</dbReference>
<name>A0ABT8BY23_9VIBR</name>
<evidence type="ECO:0000313" key="1">
    <source>
        <dbReference type="EMBL" id="MDN3611956.1"/>
    </source>
</evidence>
<keyword evidence="2" id="KW-1185">Reference proteome</keyword>
<dbReference type="Proteomes" id="UP001238540">
    <property type="component" value="Unassembled WGS sequence"/>
</dbReference>
<reference evidence="2" key="1">
    <citation type="journal article" date="2019" name="Int. J. Syst. Evol. Microbiol.">
        <title>The Global Catalogue of Microorganisms (GCM) 10K type strain sequencing project: providing services to taxonomists for standard genome sequencing and annotation.</title>
        <authorList>
            <consortium name="The Broad Institute Genomics Platform"/>
            <consortium name="The Broad Institute Genome Sequencing Center for Infectious Disease"/>
            <person name="Wu L."/>
            <person name="Ma J."/>
        </authorList>
    </citation>
    <scope>NUCLEOTIDE SEQUENCE [LARGE SCALE GENOMIC DNA]</scope>
    <source>
        <strain evidence="2">CECT 7398</strain>
    </source>
</reference>
<sequence>MAPILDRELGNEFLNSRPPITLAASKSDIEVRTMTIVGGKGLEEKKHPYCDALQ</sequence>
<protein>
    <submittedName>
        <fullName evidence="1">Uncharacterized protein</fullName>
    </submittedName>
</protein>
<organism evidence="1 2">
    <name type="scientific">Vibrio ostreicida</name>
    <dbReference type="NCBI Taxonomy" id="526588"/>
    <lineage>
        <taxon>Bacteria</taxon>
        <taxon>Pseudomonadati</taxon>
        <taxon>Pseudomonadota</taxon>
        <taxon>Gammaproteobacteria</taxon>
        <taxon>Vibrionales</taxon>
        <taxon>Vibrionaceae</taxon>
        <taxon>Vibrio</taxon>
    </lineage>
</organism>
<proteinExistence type="predicted"/>
<accession>A0ABT8BY23</accession>
<gene>
    <name evidence="1" type="ORF">QWZ16_20400</name>
</gene>
<dbReference type="RefSeq" id="WP_170882622.1">
    <property type="nucleotide sequence ID" value="NZ_JABEYA020000004.1"/>
</dbReference>
<evidence type="ECO:0000313" key="2">
    <source>
        <dbReference type="Proteomes" id="UP001238540"/>
    </source>
</evidence>
<comment type="caution">
    <text evidence="1">The sequence shown here is derived from an EMBL/GenBank/DDBJ whole genome shotgun (WGS) entry which is preliminary data.</text>
</comment>